<sequence length="2795" mass="307119">MGSERIDRQVGRVLRDLRTLCSMYGWLFLAGMLLCSVGPGDAVCGGRTVLNGTEGLVSDGDGSYPENTHCEWLIIAPLDKPFITLHFSAMSTECTYDFLFVHDGDSYSSPLLGTFSGNTIPEPITAKSGKMLIYLYSDTNYVLGGFEAIYYAEPCPNNCSSQGTCVAGQCQCADRLWKGEACQLQWCPNDCHINEDHGTCDTSTGACLCKEGYVGDDCSMSTRDDTGAFTWYQLSHSGTGLTARASHAGAYHKGSDSLWIFGGYTLNDVLDDLMRYNFEESRWENMTTTTPRPAGRHSHTLTTVNDSLVLFGGELANSSLIGDLWSYDTTSNTWQELAVNDPNRPPAVAGHATSLVDNRYLYVFGGRRDEKHFTSDMYRYDLVRGAWEEVETRGGKQESRQLVGHSMVFHPSSRSLVVFGGFQPNYAKFSNRINTTHAFNVDKNYWTEWEYLPNGGTPDVRSFHTADVMGNYMVVYGGNSHHHHQNEICYDYKMYFYHLACHKWVSLEDLMKDFPGTNTFQRLRGRFSHVSAVRDGNILLIVGGYSGNVVGDLLAFKVPPSVAQNDYVAANLTRMDVCSEHCLVSSCTADPECLWCSESNAGAGACLSHLEADTCSAPQLSCPGLCEVLKDCQSCLVWGGSTQGDSLPGLRTNTACGWCVQEQQCQRRDYPTGLCGGMATTSGVEGWWGNSTILNSLDQCRTHDHPPGLHWIKYRNPKNSKQPDNVEIVRDRIQKNFVFAMVTALENQLGGNYTAEFKGFIYPNSVLSAGRTYSMLLKGSNAYSTLWMSKTDDPAGAEVLAVISGAENKQSNAVRPDGTPLFPDASRGTRYYIREQSELVIKANPQNQQTAVVGIEWNGSRNSPSTQEVLTSEFLQPYGSDNCSNYGNCLACMTDNNCGWCPTSDRCMSRAAVNSLSDRCMTSSGVERYLVLTPDECVMCADHMDCQTCTESSLCEWLTEEARCMRRGRFPIAVTSPANCSAPCTSRHTCADCVGTQGECAWCEGVGACFAFSAYITRYPFAQCSHWLDSNGDKSCPNCSLHATCDECLADFMCGWCGNVDNPTLGRCVAGDFQGPSGPQQCGDIVAAHFNLSPLDPVGWSYEHCPDVEECRLGLDDCHANATCTNTPDSFICTCTRGFQGDGHVSCNKTCYNECVHGACSGPPDYGCICDFGWTSNVTQMAITGKECDLDCGCNFHSTCVNGTGLCDECQHWTQGDTCDECLPGSYGDATSLLGCQQCQCNGHSNATLGDCDMGTGVCYCIDNTQGDHCEECIEGFYGDPRNGGRCYHECDGRVVLTSIESSGLGSHAGKGVTNKSHAYCLWILSVYDNIYSPSPLPAVPTVSFTVEDLQALCGRDYVYVYDGLPSLAGGTVNGQTAVGSGGILLGAFCGNGTQEPMTVEAISGFVTVYFEANITHGSPSQGFNATFVVHSCPDECTGNMECQGHQCVCKDGYGGTVCSDLLCPNNCSQHGQCSQVENRCICSEGYTGPDCSERIHPYQAILETLRDPIRVDGSNASRDPLMRMAHSMVLDDHNAFWLYGGISVAYGILGDVYRYDISGKTWSHHETTVATGQTVPTARYFHQAVLKPGENHLLYVYGGITASGEDNAFVMLNLDTLEWSDLEDPTWPSIAGHTMTLRGAVSFVLLGGYSPEHGFNADVREFMFQTGDWHTRSTSGTPPTGLYGHTTVYNPDFQSFFVHGGYRFSLDRVEPAADLYILHYPDSGTLVWSIIAPADNIRPLPRYFHAAVHLGESMLVLGGRTDTISFTNDILVYRYECNTWLDLSTIENSTLGDEFPPVIGLAAAAHDDQVYLTGGYGGTTFGTLQSLTVPDTCEFYTSEEQCIAKNCNSCKLVYPVNSSLPNVTYCYSQAQGRPDRCQDTDNGGITQETDGSTCSLSVLSPQCGNFPSCVECLSSHPRNPNSMQTCQWCTNCPEGACIASGGDCNDENSCRVAQRVVSQVESCPSMTCEASDCEKCKAFSSCMWSRQFKRSGETRRVLSPTPAYDWTCFSRNLLGVSPYEVESAPPMECPTPCYEHTTCADCLESKGADGGWQECVWSDSLGQCMSPSYMPMRCTNGICGRVIQHSSDSCNKACISNTQCSTCLAHLQCGWCAVDSLNGEGFCMAGGLNGPINDGICLQNNITLPTVDVIPEDVRNLSISIGRLASGTWAFRQCPPENECLNGHFHCEENEQCIDTPLSYTCECKNGYEKKDGMCKPQCRQGCVNGTCTLPDVCECYFGYVGDNCSVSCQCNGHSNCANATHTDVCLECVNNTQGRQCEECKPFFVGNARNNGTCIPCEEYCHYNSHVCVSRYMLPLMEDYPQLFSGRNRTQTSELVVKGSDMDDAVCVNCQNFSDGERCENCLVGYFPQEHNDRSVCTKCHCNGHGSICDQDGTKCDCHNNTEPKCTKNEECWRQQCAQCKKEIYLGTPVDGAQCYRQMSVDQNFCLDPETQTDCDFHPGPLHQYRSVFFAVQPKYTNVDIRLTIDVTQGMLDVYMSYDEQTFVVDVNKTPAAHIVVINQSYRERSQGLGARKKRQAEEGEDQASSEENILYEVEAVNINTFVTIDRARTFLIVRNVKDRLVITLPHLKHVLKTQRFYIALVALPHNNITETYGVLFYRQDQTHIDLFVFFSVFFSCFFLFLALCFVIWKIKQSVDSRRAMLRRQIEMREMASRPSGAVLVVIDSDDDPRTPLVPNKVKLPKLSLRKGGPHQPQGHADDPFHSSPLTIEPTDDGMAAVVTVFFQLPGGMSAPLRACLASTLVTMKYPSNYAHGSQTVQSMKKTATRRTGTVPV</sequence>
<dbReference type="SUPFAM" id="SSF49854">
    <property type="entry name" value="Spermadhesin, CUB domain"/>
    <property type="match status" value="2"/>
</dbReference>
<evidence type="ECO:0000256" key="3">
    <source>
        <dbReference type="ARBA" id="ARBA00022536"/>
    </source>
</evidence>
<keyword evidence="11" id="KW-0325">Glycoprotein</keyword>
<feature type="disulfide bond" evidence="13">
    <location>
        <begin position="1483"/>
        <end position="1492"/>
    </location>
</feature>
<dbReference type="InterPro" id="IPR056863">
    <property type="entry name" value="LMN_ATRN_NET-like_EGF"/>
</dbReference>
<dbReference type="FunFam" id="2.10.25.10:FF:000191">
    <property type="entry name" value="Multiple epidermal growth factor-like domains 8"/>
    <property type="match status" value="1"/>
</dbReference>
<keyword evidence="6" id="KW-0677">Repeat</keyword>
<dbReference type="InterPro" id="IPR016201">
    <property type="entry name" value="PSI"/>
</dbReference>
<dbReference type="GO" id="GO:0048731">
    <property type="term" value="P:system development"/>
    <property type="evidence" value="ECO:0007669"/>
    <property type="project" value="UniProtKB-ARBA"/>
</dbReference>
<feature type="disulfide bond" evidence="14">
    <location>
        <begin position="1210"/>
        <end position="1219"/>
    </location>
</feature>
<dbReference type="PROSITE" id="PS01248">
    <property type="entry name" value="EGF_LAM_1"/>
    <property type="match status" value="3"/>
</dbReference>
<dbReference type="SMART" id="SM00423">
    <property type="entry name" value="PSI"/>
    <property type="match status" value="8"/>
</dbReference>
<dbReference type="InterPro" id="IPR002049">
    <property type="entry name" value="LE_dom"/>
</dbReference>
<dbReference type="Pfam" id="PF24981">
    <property type="entry name" value="Beta-prop_ATRN-LZTR1"/>
    <property type="match status" value="2"/>
</dbReference>
<dbReference type="Proteomes" id="UP000001554">
    <property type="component" value="Chromosome 1"/>
</dbReference>
<dbReference type="InterPro" id="IPR018097">
    <property type="entry name" value="EGF_Ca-bd_CS"/>
</dbReference>
<dbReference type="InterPro" id="IPR015915">
    <property type="entry name" value="Kelch-typ_b-propeller"/>
</dbReference>
<dbReference type="CDD" id="cd00041">
    <property type="entry name" value="CUB"/>
    <property type="match status" value="1"/>
</dbReference>
<evidence type="ECO:0000256" key="8">
    <source>
        <dbReference type="ARBA" id="ARBA00022989"/>
    </source>
</evidence>
<dbReference type="RefSeq" id="XP_035695060.1">
    <property type="nucleotide sequence ID" value="XM_035839167.1"/>
</dbReference>
<dbReference type="PROSITE" id="PS50027">
    <property type="entry name" value="EGF_LAM_2"/>
    <property type="match status" value="3"/>
</dbReference>
<dbReference type="InterPro" id="IPR009030">
    <property type="entry name" value="Growth_fac_rcpt_cys_sf"/>
</dbReference>
<keyword evidence="4 16" id="KW-0812">Transmembrane</keyword>
<feature type="transmembrane region" description="Helical" evidence="16">
    <location>
        <begin position="2629"/>
        <end position="2651"/>
    </location>
</feature>
<feature type="disulfide bond" evidence="14">
    <location>
        <begin position="1261"/>
        <end position="1270"/>
    </location>
</feature>
<feature type="disulfide bond" evidence="14">
    <location>
        <begin position="1222"/>
        <end position="1236"/>
    </location>
</feature>
<feature type="domain" description="EGF-like" evidence="18">
    <location>
        <begin position="1460"/>
        <end position="1493"/>
    </location>
</feature>
<feature type="disulfide bond" evidence="14">
    <location>
        <begin position="1273"/>
        <end position="1287"/>
    </location>
</feature>
<dbReference type="PROSITE" id="PS50026">
    <property type="entry name" value="EGF_3"/>
    <property type="match status" value="4"/>
</dbReference>
<dbReference type="FunFam" id="2.120.10.80:FF:000030">
    <property type="entry name" value="Multiple epidermal growth factor-like domains 8"/>
    <property type="match status" value="1"/>
</dbReference>
<dbReference type="SUPFAM" id="SSF57184">
    <property type="entry name" value="Growth factor receptor domain"/>
    <property type="match status" value="1"/>
</dbReference>
<dbReference type="FunFam" id="2.10.25.10:FF:000001">
    <property type="entry name" value="Tenascin C"/>
    <property type="match status" value="1"/>
</dbReference>
<dbReference type="FunFam" id="2.10.25.10:FF:000202">
    <property type="entry name" value="Multiple epidermal growth factor-like domains 8"/>
    <property type="match status" value="1"/>
</dbReference>
<dbReference type="CDD" id="cd00055">
    <property type="entry name" value="EGF_Lam"/>
    <property type="match status" value="3"/>
</dbReference>
<dbReference type="InterPro" id="IPR000742">
    <property type="entry name" value="EGF"/>
</dbReference>
<proteinExistence type="predicted"/>
<evidence type="ECO:0000256" key="10">
    <source>
        <dbReference type="ARBA" id="ARBA00023157"/>
    </source>
</evidence>
<feature type="domain" description="EGF-like" evidence="18">
    <location>
        <begin position="183"/>
        <end position="219"/>
    </location>
</feature>
<comment type="caution">
    <text evidence="13">Lacks conserved residue(s) required for the propagation of feature annotation.</text>
</comment>
<evidence type="ECO:0000256" key="5">
    <source>
        <dbReference type="ARBA" id="ARBA00022729"/>
    </source>
</evidence>
<dbReference type="CDD" id="cd00054">
    <property type="entry name" value="EGF_CA"/>
    <property type="match status" value="2"/>
</dbReference>
<gene>
    <name evidence="21" type="primary">LOC118428886</name>
</gene>
<dbReference type="Pfam" id="PF12947">
    <property type="entry name" value="EGF_3"/>
    <property type="match status" value="1"/>
</dbReference>
<evidence type="ECO:0000256" key="14">
    <source>
        <dbReference type="PROSITE-ProRule" id="PRU00460"/>
    </source>
</evidence>
<dbReference type="FunFam" id="2.120.10.80:FF:000236">
    <property type="entry name" value="Uncharacterized protein"/>
    <property type="match status" value="1"/>
</dbReference>
<evidence type="ECO:0000256" key="2">
    <source>
        <dbReference type="ARBA" id="ARBA00022441"/>
    </source>
</evidence>
<dbReference type="KEGG" id="bfo:118428886"/>
<feature type="domain" description="CUB" evidence="17">
    <location>
        <begin position="1291"/>
        <end position="1431"/>
    </location>
</feature>
<evidence type="ECO:0000256" key="15">
    <source>
        <dbReference type="SAM" id="MobiDB-lite"/>
    </source>
</evidence>
<evidence type="ECO:0000313" key="21">
    <source>
        <dbReference type="RefSeq" id="XP_035695060.1"/>
    </source>
</evidence>
<dbReference type="OMA" id="PVCQWCD"/>
<dbReference type="PANTHER" id="PTHR46093">
    <property type="entry name" value="ACYL-COA-BINDING DOMAIN-CONTAINING PROTEIN 5"/>
    <property type="match status" value="1"/>
</dbReference>
<evidence type="ECO:0000313" key="20">
    <source>
        <dbReference type="Proteomes" id="UP000001554"/>
    </source>
</evidence>
<reference evidence="21" key="2">
    <citation type="submission" date="2025-08" db="UniProtKB">
        <authorList>
            <consortium name="RefSeq"/>
        </authorList>
    </citation>
    <scope>IDENTIFICATION</scope>
    <source>
        <strain evidence="21">S238N-H82</strain>
        <tissue evidence="21">Testes</tissue>
    </source>
</reference>
<dbReference type="InterPro" id="IPR001881">
    <property type="entry name" value="EGF-like_Ca-bd_dom"/>
</dbReference>
<dbReference type="InterPro" id="IPR035914">
    <property type="entry name" value="Sperma_CUB_dom_sf"/>
</dbReference>
<dbReference type="PANTHER" id="PTHR46093:SF16">
    <property type="entry name" value="MULTIPLE EGF-LIKE-DOMAINS 8"/>
    <property type="match status" value="1"/>
</dbReference>
<keyword evidence="10 13" id="KW-1015">Disulfide bond</keyword>
<reference evidence="20" key="1">
    <citation type="journal article" date="2020" name="Nat. Ecol. Evol.">
        <title>Deeply conserved synteny resolves early events in vertebrate evolution.</title>
        <authorList>
            <person name="Simakov O."/>
            <person name="Marletaz F."/>
            <person name="Yue J.X."/>
            <person name="O'Connell B."/>
            <person name="Jenkins J."/>
            <person name="Brandt A."/>
            <person name="Calef R."/>
            <person name="Tung C.H."/>
            <person name="Huang T.K."/>
            <person name="Schmutz J."/>
            <person name="Satoh N."/>
            <person name="Yu J.K."/>
            <person name="Putnam N.H."/>
            <person name="Green R.E."/>
            <person name="Rokhsar D.S."/>
        </authorList>
    </citation>
    <scope>NUCLEOTIDE SEQUENCE [LARGE SCALE GENOMIC DNA]</scope>
    <source>
        <strain evidence="20">S238N-H82</strain>
    </source>
</reference>
<organism evidence="20 21">
    <name type="scientific">Branchiostoma floridae</name>
    <name type="common">Florida lancelet</name>
    <name type="synonym">Amphioxus</name>
    <dbReference type="NCBI Taxonomy" id="7739"/>
    <lineage>
        <taxon>Eukaryota</taxon>
        <taxon>Metazoa</taxon>
        <taxon>Chordata</taxon>
        <taxon>Cephalochordata</taxon>
        <taxon>Leptocardii</taxon>
        <taxon>Amphioxiformes</taxon>
        <taxon>Branchiostomatidae</taxon>
        <taxon>Branchiostoma</taxon>
    </lineage>
</organism>
<feature type="disulfide bond" evidence="14">
    <location>
        <begin position="2270"/>
        <end position="2279"/>
    </location>
</feature>
<evidence type="ECO:0000256" key="11">
    <source>
        <dbReference type="ARBA" id="ARBA00023180"/>
    </source>
</evidence>
<evidence type="ECO:0000256" key="13">
    <source>
        <dbReference type="PROSITE-ProRule" id="PRU00076"/>
    </source>
</evidence>
<dbReference type="SUPFAM" id="SSF117281">
    <property type="entry name" value="Kelch motif"/>
    <property type="match status" value="3"/>
</dbReference>
<evidence type="ECO:0000259" key="19">
    <source>
        <dbReference type="PROSITE" id="PS50027"/>
    </source>
</evidence>
<dbReference type="Pfam" id="PF00431">
    <property type="entry name" value="CUB"/>
    <property type="match status" value="1"/>
</dbReference>
<dbReference type="GO" id="GO:0016020">
    <property type="term" value="C:membrane"/>
    <property type="evidence" value="ECO:0007669"/>
    <property type="project" value="UniProtKB-SubCell"/>
</dbReference>
<feature type="domain" description="CUB" evidence="17">
    <location>
        <begin position="44"/>
        <end position="153"/>
    </location>
</feature>
<dbReference type="InterPro" id="IPR000859">
    <property type="entry name" value="CUB_dom"/>
</dbReference>
<keyword evidence="12 14" id="KW-0424">Laminin EGF-like domain</keyword>
<dbReference type="InterPro" id="IPR000152">
    <property type="entry name" value="EGF-type_Asp/Asn_hydroxyl_site"/>
</dbReference>
<feature type="disulfide bond" evidence="13">
    <location>
        <begin position="1464"/>
        <end position="1474"/>
    </location>
</feature>
<feature type="domain" description="Laminin EGF-like" evidence="19">
    <location>
        <begin position="1192"/>
        <end position="1238"/>
    </location>
</feature>
<evidence type="ECO:0000256" key="6">
    <source>
        <dbReference type="ARBA" id="ARBA00022737"/>
    </source>
</evidence>
<evidence type="ECO:0000256" key="16">
    <source>
        <dbReference type="SAM" id="Phobius"/>
    </source>
</evidence>
<dbReference type="OrthoDB" id="263283at2759"/>
<feature type="disulfide bond" evidence="14">
    <location>
        <begin position="2282"/>
        <end position="2296"/>
    </location>
</feature>
<dbReference type="InterPro" id="IPR024731">
    <property type="entry name" value="NELL2-like_EGF"/>
</dbReference>
<dbReference type="PROSITE" id="PS01180">
    <property type="entry name" value="CUB"/>
    <property type="match status" value="2"/>
</dbReference>
<dbReference type="Gene3D" id="2.120.10.80">
    <property type="entry name" value="Kelch-type beta propeller"/>
    <property type="match status" value="4"/>
</dbReference>
<dbReference type="SUPFAM" id="SSF57196">
    <property type="entry name" value="EGF/Laminin"/>
    <property type="match status" value="3"/>
</dbReference>
<evidence type="ECO:0000259" key="18">
    <source>
        <dbReference type="PROSITE" id="PS50026"/>
    </source>
</evidence>
<dbReference type="PROSITE" id="PS01186">
    <property type="entry name" value="EGF_2"/>
    <property type="match status" value="3"/>
</dbReference>
<feature type="domain" description="Laminin EGF-like" evidence="19">
    <location>
        <begin position="2250"/>
        <end position="2298"/>
    </location>
</feature>
<dbReference type="GO" id="GO:0048513">
    <property type="term" value="P:animal organ development"/>
    <property type="evidence" value="ECO:0007669"/>
    <property type="project" value="UniProtKB-ARBA"/>
</dbReference>
<evidence type="ECO:0000256" key="12">
    <source>
        <dbReference type="ARBA" id="ARBA00023292"/>
    </source>
</evidence>
<dbReference type="SMART" id="SM00042">
    <property type="entry name" value="CUB"/>
    <property type="match status" value="2"/>
</dbReference>
<keyword evidence="20" id="KW-1185">Reference proteome</keyword>
<dbReference type="PROSITE" id="PS00022">
    <property type="entry name" value="EGF_1"/>
    <property type="match status" value="2"/>
</dbReference>
<dbReference type="Gene3D" id="2.10.25.10">
    <property type="entry name" value="Laminin"/>
    <property type="match status" value="8"/>
</dbReference>
<dbReference type="GO" id="GO:0005509">
    <property type="term" value="F:calcium ion binding"/>
    <property type="evidence" value="ECO:0007669"/>
    <property type="project" value="InterPro"/>
</dbReference>
<accession>A0A9J7N9S7</accession>
<keyword evidence="2" id="KW-0880">Kelch repeat</keyword>
<name>A0A9J7N9S7_BRAFL</name>
<evidence type="ECO:0000256" key="4">
    <source>
        <dbReference type="ARBA" id="ARBA00022692"/>
    </source>
</evidence>
<feature type="region of interest" description="Disordered" evidence="15">
    <location>
        <begin position="2706"/>
        <end position="2728"/>
    </location>
</feature>
<keyword evidence="9 16" id="KW-0472">Membrane</keyword>
<dbReference type="SMART" id="SM00181">
    <property type="entry name" value="EGF"/>
    <property type="match status" value="12"/>
</dbReference>
<keyword evidence="7" id="KW-0106">Calcium</keyword>
<feature type="domain" description="EGF-like" evidence="18">
    <location>
        <begin position="1107"/>
        <end position="1148"/>
    </location>
</feature>
<protein>
    <submittedName>
        <fullName evidence="21">LOW QUALITY PROTEIN: multiple epidermal growth factor-like domains protein 8</fullName>
    </submittedName>
</protein>
<dbReference type="SMART" id="SM00180">
    <property type="entry name" value="EGF_Lam"/>
    <property type="match status" value="4"/>
</dbReference>
<dbReference type="FunFam" id="2.60.120.290:FF:000104">
    <property type="entry name" value="Multiple EGF like domains 8"/>
    <property type="match status" value="1"/>
</dbReference>
<dbReference type="Pfam" id="PF23106">
    <property type="entry name" value="EGF_Teneurin"/>
    <property type="match status" value="1"/>
</dbReference>
<dbReference type="SMART" id="SM00179">
    <property type="entry name" value="EGF_CA"/>
    <property type="match status" value="2"/>
</dbReference>
<keyword evidence="3 13" id="KW-0245">EGF-like domain</keyword>
<feature type="disulfide bond" evidence="13">
    <location>
        <begin position="209"/>
        <end position="218"/>
    </location>
</feature>
<dbReference type="Pfam" id="PF00053">
    <property type="entry name" value="EGF_laminin"/>
    <property type="match status" value="2"/>
</dbReference>
<comment type="subcellular location">
    <subcellularLocation>
        <location evidence="1">Membrane</location>
        <topology evidence="1">Single-pass type I membrane protein</topology>
    </subcellularLocation>
</comment>
<feature type="transmembrane region" description="Helical" evidence="16">
    <location>
        <begin position="21"/>
        <end position="40"/>
    </location>
</feature>
<keyword evidence="8 16" id="KW-1133">Transmembrane helix</keyword>
<dbReference type="GeneID" id="118428886"/>
<feature type="domain" description="EGF-like" evidence="18">
    <location>
        <begin position="2177"/>
        <end position="2215"/>
    </location>
</feature>
<evidence type="ECO:0000256" key="9">
    <source>
        <dbReference type="ARBA" id="ARBA00023136"/>
    </source>
</evidence>
<dbReference type="Pfam" id="PF24973">
    <property type="entry name" value="EGF_LMN_ATRN"/>
    <property type="match status" value="3"/>
</dbReference>
<keyword evidence="5" id="KW-0732">Signal</keyword>
<dbReference type="Gene3D" id="2.60.120.290">
    <property type="entry name" value="Spermadhesin, CUB domain"/>
    <property type="match status" value="2"/>
</dbReference>
<dbReference type="PROSITE" id="PS00010">
    <property type="entry name" value="ASX_HYDROXYL"/>
    <property type="match status" value="2"/>
</dbReference>
<evidence type="ECO:0000259" key="17">
    <source>
        <dbReference type="PROSITE" id="PS01180"/>
    </source>
</evidence>
<evidence type="ECO:0000256" key="1">
    <source>
        <dbReference type="ARBA" id="ARBA00004479"/>
    </source>
</evidence>
<dbReference type="PRINTS" id="PR00011">
    <property type="entry name" value="EGFLAMININ"/>
</dbReference>
<evidence type="ECO:0000256" key="7">
    <source>
        <dbReference type="ARBA" id="ARBA00022837"/>
    </source>
</evidence>
<dbReference type="InterPro" id="IPR056737">
    <property type="entry name" value="Beta-prop_ATRN-MKLN-like"/>
</dbReference>
<dbReference type="PROSITE" id="PS01187">
    <property type="entry name" value="EGF_CA"/>
    <property type="match status" value="1"/>
</dbReference>
<feature type="domain" description="Laminin EGF-like" evidence="19">
    <location>
        <begin position="1239"/>
        <end position="1289"/>
    </location>
</feature>